<feature type="transmembrane region" description="Helical" evidence="8">
    <location>
        <begin position="255"/>
        <end position="281"/>
    </location>
</feature>
<comment type="caution">
    <text evidence="9">The sequence shown here is derived from an EMBL/GenBank/DDBJ whole genome shotgun (WGS) entry which is preliminary data.</text>
</comment>
<keyword evidence="5 8" id="KW-0812">Transmembrane</keyword>
<evidence type="ECO:0000256" key="3">
    <source>
        <dbReference type="ARBA" id="ARBA00022448"/>
    </source>
</evidence>
<dbReference type="GO" id="GO:0022857">
    <property type="term" value="F:transmembrane transporter activity"/>
    <property type="evidence" value="ECO:0007669"/>
    <property type="project" value="InterPro"/>
</dbReference>
<dbReference type="AlphaFoldDB" id="A0A7I9V740"/>
<keyword evidence="3" id="KW-0813">Transport</keyword>
<dbReference type="InterPro" id="IPR037294">
    <property type="entry name" value="ABC_BtuC-like"/>
</dbReference>
<comment type="subcellular location">
    <subcellularLocation>
        <location evidence="1">Cell membrane</location>
        <topology evidence="1">Multi-pass membrane protein</topology>
    </subcellularLocation>
</comment>
<dbReference type="GO" id="GO:0033214">
    <property type="term" value="P:siderophore-iron import into cell"/>
    <property type="evidence" value="ECO:0007669"/>
    <property type="project" value="TreeGrafter"/>
</dbReference>
<evidence type="ECO:0000313" key="9">
    <source>
        <dbReference type="EMBL" id="GEE01044.1"/>
    </source>
</evidence>
<dbReference type="EMBL" id="BJOV01000003">
    <property type="protein sequence ID" value="GEE01044.1"/>
    <property type="molecule type" value="Genomic_DNA"/>
</dbReference>
<feature type="transmembrane region" description="Helical" evidence="8">
    <location>
        <begin position="136"/>
        <end position="158"/>
    </location>
</feature>
<keyword evidence="10" id="KW-1185">Reference proteome</keyword>
<dbReference type="Proteomes" id="UP000444960">
    <property type="component" value="Unassembled WGS sequence"/>
</dbReference>
<comment type="similarity">
    <text evidence="2">Belongs to the binding-protein-dependent transport system permease family. FecCD subfamily.</text>
</comment>
<feature type="transmembrane region" description="Helical" evidence="8">
    <location>
        <begin position="165"/>
        <end position="187"/>
    </location>
</feature>
<dbReference type="PANTHER" id="PTHR30472:SF24">
    <property type="entry name" value="FERRIC ENTEROBACTIN TRANSPORT SYSTEM PERMEASE PROTEIN FEPG"/>
    <property type="match status" value="1"/>
</dbReference>
<name>A0A7I9V740_9ACTN</name>
<evidence type="ECO:0000256" key="6">
    <source>
        <dbReference type="ARBA" id="ARBA00022989"/>
    </source>
</evidence>
<dbReference type="Gene3D" id="1.10.3470.10">
    <property type="entry name" value="ABC transporter involved in vitamin B12 uptake, BtuC"/>
    <property type="match status" value="1"/>
</dbReference>
<sequence>MTGRRLHSLHTISVGRISMIVQPRGIVVTAICAAILLIAAGAALMLGEPTIPLSRAYDVITGGGAVGDRVIMLDLRANRTIVAALAGTALGLAGALMQTVTRNPLASPDILGITGGASVGAVTVIVANGGPAVAPWTIPLGALAGGAAIAAVIALTSAGLDPLRLVLSGIALSALCSAGVTFLLSYVDGDVAHTAMSWLAGTLNGRGPQHIWPLVIGLTVAVCVLAPLVRHIGLLPLGVARAATMGVDTARTERILLFTSVVLASLATAATGPIGFVAFVAPQIVRSIVRSPAPPLVGSALVGGIIVVVADTVARAAIPWSTPIGAVTSVFGAPLLIYYMWRSTRV</sequence>
<evidence type="ECO:0000256" key="1">
    <source>
        <dbReference type="ARBA" id="ARBA00004651"/>
    </source>
</evidence>
<feature type="transmembrane region" description="Helical" evidence="8">
    <location>
        <begin position="211"/>
        <end position="234"/>
    </location>
</feature>
<keyword evidence="6 8" id="KW-1133">Transmembrane helix</keyword>
<dbReference type="SUPFAM" id="SSF81345">
    <property type="entry name" value="ABC transporter involved in vitamin B12 uptake, BtuC"/>
    <property type="match status" value="1"/>
</dbReference>
<evidence type="ECO:0000256" key="8">
    <source>
        <dbReference type="SAM" id="Phobius"/>
    </source>
</evidence>
<dbReference type="InterPro" id="IPR000522">
    <property type="entry name" value="ABC_transptr_permease_BtuC"/>
</dbReference>
<dbReference type="GO" id="GO:0005886">
    <property type="term" value="C:plasma membrane"/>
    <property type="evidence" value="ECO:0007669"/>
    <property type="project" value="UniProtKB-SubCell"/>
</dbReference>
<feature type="transmembrane region" description="Helical" evidence="8">
    <location>
        <begin position="80"/>
        <end position="98"/>
    </location>
</feature>
<proteinExistence type="inferred from homology"/>
<organism evidence="9 10">
    <name type="scientific">Gordonia spumicola</name>
    <dbReference type="NCBI Taxonomy" id="589161"/>
    <lineage>
        <taxon>Bacteria</taxon>
        <taxon>Bacillati</taxon>
        <taxon>Actinomycetota</taxon>
        <taxon>Actinomycetes</taxon>
        <taxon>Mycobacteriales</taxon>
        <taxon>Gordoniaceae</taxon>
        <taxon>Gordonia</taxon>
    </lineage>
</organism>
<protein>
    <submittedName>
        <fullName evidence="9">Iron ABC transporter</fullName>
    </submittedName>
</protein>
<feature type="transmembrane region" description="Helical" evidence="8">
    <location>
        <begin position="320"/>
        <end position="341"/>
    </location>
</feature>
<accession>A0A7I9V740</accession>
<evidence type="ECO:0000256" key="7">
    <source>
        <dbReference type="ARBA" id="ARBA00023136"/>
    </source>
</evidence>
<keyword evidence="7 8" id="KW-0472">Membrane</keyword>
<reference evidence="10" key="1">
    <citation type="submission" date="2019-06" db="EMBL/GenBank/DDBJ databases">
        <title>Gordonia isolated from sludge of a wastewater treatment plant.</title>
        <authorList>
            <person name="Tamura T."/>
            <person name="Aoyama K."/>
            <person name="Kang Y."/>
            <person name="Saito S."/>
            <person name="Akiyama N."/>
            <person name="Yazawa K."/>
            <person name="Gonoi T."/>
            <person name="Mikami Y."/>
        </authorList>
    </citation>
    <scope>NUCLEOTIDE SEQUENCE [LARGE SCALE GENOMIC DNA]</scope>
    <source>
        <strain evidence="10">NBRC 107696</strain>
    </source>
</reference>
<evidence type="ECO:0000256" key="4">
    <source>
        <dbReference type="ARBA" id="ARBA00022475"/>
    </source>
</evidence>
<dbReference type="RefSeq" id="WP_161894894.1">
    <property type="nucleotide sequence ID" value="NZ_BJOV01000003.1"/>
</dbReference>
<evidence type="ECO:0000256" key="5">
    <source>
        <dbReference type="ARBA" id="ARBA00022692"/>
    </source>
</evidence>
<dbReference type="OrthoDB" id="4455417at2"/>
<gene>
    <name evidence="9" type="ORF">nbrc107696_14900</name>
</gene>
<evidence type="ECO:0000313" key="10">
    <source>
        <dbReference type="Proteomes" id="UP000444960"/>
    </source>
</evidence>
<dbReference type="Pfam" id="PF01032">
    <property type="entry name" value="FecCD"/>
    <property type="match status" value="1"/>
</dbReference>
<keyword evidence="4" id="KW-1003">Cell membrane</keyword>
<evidence type="ECO:0000256" key="2">
    <source>
        <dbReference type="ARBA" id="ARBA00007935"/>
    </source>
</evidence>
<dbReference type="PANTHER" id="PTHR30472">
    <property type="entry name" value="FERRIC ENTEROBACTIN TRANSPORT SYSTEM PERMEASE PROTEIN"/>
    <property type="match status" value="1"/>
</dbReference>
<feature type="transmembrane region" description="Helical" evidence="8">
    <location>
        <begin position="110"/>
        <end position="130"/>
    </location>
</feature>
<dbReference type="CDD" id="cd06550">
    <property type="entry name" value="TM_ABC_iron-siderophores_like"/>
    <property type="match status" value="1"/>
</dbReference>
<feature type="transmembrane region" description="Helical" evidence="8">
    <location>
        <begin position="293"/>
        <end position="313"/>
    </location>
</feature>
<feature type="transmembrane region" description="Helical" evidence="8">
    <location>
        <begin position="26"/>
        <end position="46"/>
    </location>
</feature>